<dbReference type="Proteomes" id="UP000017837">
    <property type="component" value="Unassembled WGS sequence"/>
</dbReference>
<sequence length="98" mass="10817">MNAHVSFTEPDDDLARDVFASLSHIVSLTTLSPFDIDSAVSRMGLAISRLQQYRLSGVYQHRFRVSGLTPGEARRMTDRLAHLPGVAGAQVEHLISRV</sequence>
<proteinExistence type="predicted"/>
<comment type="caution">
    <text evidence="1">The sequence shown here is derived from an EMBL/GenBank/DDBJ whole genome shotgun (WGS) entry which is preliminary data.</text>
</comment>
<dbReference type="PATRIC" id="fig|1121022.4.peg.1204"/>
<dbReference type="OrthoDB" id="9795390at2"/>
<evidence type="ECO:0000313" key="2">
    <source>
        <dbReference type="Proteomes" id="UP000017837"/>
    </source>
</evidence>
<dbReference type="AlphaFoldDB" id="V4Q6J8"/>
<dbReference type="RefSeq" id="WP_018080467.1">
    <property type="nucleotide sequence ID" value="NZ_AQWM01000002.1"/>
</dbReference>
<gene>
    <name evidence="1" type="ORF">ABENE_06050</name>
</gene>
<keyword evidence="2" id="KW-1185">Reference proteome</keyword>
<protein>
    <submittedName>
        <fullName evidence="1">Uncharacterized protein</fullName>
    </submittedName>
</protein>
<name>V4Q6J8_9CAUL</name>
<reference evidence="1 2" key="1">
    <citation type="journal article" date="2014" name="Nature">
        <title>Sequential evolution of bacterial morphology by co-option of a developmental regulator.</title>
        <authorList>
            <person name="Jiang C."/>
            <person name="Brown P.J."/>
            <person name="Ducret A."/>
            <person name="Brun Y.V."/>
        </authorList>
    </citation>
    <scope>NUCLEOTIDE SEQUENCE [LARGE SCALE GENOMIC DNA]</scope>
    <source>
        <strain evidence="1 2">DSM 16100</strain>
    </source>
</reference>
<accession>V4Q6J8</accession>
<evidence type="ECO:0000313" key="1">
    <source>
        <dbReference type="EMBL" id="ESQ93465.1"/>
    </source>
</evidence>
<dbReference type="EMBL" id="AWGB01000008">
    <property type="protein sequence ID" value="ESQ93465.1"/>
    <property type="molecule type" value="Genomic_DNA"/>
</dbReference>
<organism evidence="1 2">
    <name type="scientific">Asticcacaulis benevestitus DSM 16100 = ATCC BAA-896</name>
    <dbReference type="NCBI Taxonomy" id="1121022"/>
    <lineage>
        <taxon>Bacteria</taxon>
        <taxon>Pseudomonadati</taxon>
        <taxon>Pseudomonadota</taxon>
        <taxon>Alphaproteobacteria</taxon>
        <taxon>Caulobacterales</taxon>
        <taxon>Caulobacteraceae</taxon>
        <taxon>Asticcacaulis</taxon>
    </lineage>
</organism>